<sequence>MFLAFLLKYTSRGQAAVLLLVLLAMTLVVIPRIRLKNYFYRFAERKYSEGAVLYFLVLLILIVVFPLYIVAASWAILALGDGLATLIGKHFKAKELPWNGDKSYAGSLAFFIFGTIGATVLLKWMLPELSFNLALIAAAKTALVAALVESLPLKVNDNVSVAVTSAFVMYLLKIV</sequence>
<feature type="transmembrane region" description="Helical" evidence="1">
    <location>
        <begin position="51"/>
        <end position="77"/>
    </location>
</feature>
<feature type="transmembrane region" description="Helical" evidence="1">
    <location>
        <begin position="12"/>
        <end position="30"/>
    </location>
</feature>
<proteinExistence type="predicted"/>
<dbReference type="InterPro" id="IPR037997">
    <property type="entry name" value="Dgk1-like"/>
</dbReference>
<dbReference type="GO" id="GO:0004143">
    <property type="term" value="F:ATP-dependent diacylglycerol kinase activity"/>
    <property type="evidence" value="ECO:0007669"/>
    <property type="project" value="InterPro"/>
</dbReference>
<dbReference type="AlphaFoldDB" id="A0A1G1Y656"/>
<evidence type="ECO:0000256" key="1">
    <source>
        <dbReference type="SAM" id="Phobius"/>
    </source>
</evidence>
<comment type="caution">
    <text evidence="2">The sequence shown here is derived from an EMBL/GenBank/DDBJ whole genome shotgun (WGS) entry which is preliminary data.</text>
</comment>
<dbReference type="EMBL" id="MHIF01000026">
    <property type="protein sequence ID" value="OGY47812.1"/>
    <property type="molecule type" value="Genomic_DNA"/>
</dbReference>
<keyword evidence="1" id="KW-0812">Transmembrane</keyword>
<reference evidence="2 3" key="1">
    <citation type="journal article" date="2016" name="Nat. Commun.">
        <title>Thousands of microbial genomes shed light on interconnected biogeochemical processes in an aquifer system.</title>
        <authorList>
            <person name="Anantharaman K."/>
            <person name="Brown C.T."/>
            <person name="Hug L.A."/>
            <person name="Sharon I."/>
            <person name="Castelle C.J."/>
            <person name="Probst A.J."/>
            <person name="Thomas B.C."/>
            <person name="Singh A."/>
            <person name="Wilkins M.J."/>
            <person name="Karaoz U."/>
            <person name="Brodie E.L."/>
            <person name="Williams K.H."/>
            <person name="Hubbard S.S."/>
            <person name="Banfield J.F."/>
        </authorList>
    </citation>
    <scope>NUCLEOTIDE SEQUENCE [LARGE SCALE GENOMIC DNA]</scope>
</reference>
<feature type="transmembrane region" description="Helical" evidence="1">
    <location>
        <begin position="129"/>
        <end position="148"/>
    </location>
</feature>
<name>A0A1G1Y656_9BACT</name>
<organism evidence="2 3">
    <name type="scientific">Candidatus Buchananbacteria bacterium RIFCSPHIGHO2_01_FULL_46_12</name>
    <dbReference type="NCBI Taxonomy" id="1797536"/>
    <lineage>
        <taxon>Bacteria</taxon>
        <taxon>Candidatus Buchananiibacteriota</taxon>
    </lineage>
</organism>
<evidence type="ECO:0000313" key="2">
    <source>
        <dbReference type="EMBL" id="OGY47812.1"/>
    </source>
</evidence>
<gene>
    <name evidence="2" type="ORF">A2663_02195</name>
</gene>
<dbReference type="Proteomes" id="UP000178432">
    <property type="component" value="Unassembled WGS sequence"/>
</dbReference>
<keyword evidence="1" id="KW-1133">Transmembrane helix</keyword>
<protein>
    <recommendedName>
        <fullName evidence="4">Phosphatidate cytidylyltransferase</fullName>
    </recommendedName>
</protein>
<keyword evidence="1" id="KW-0472">Membrane</keyword>
<dbReference type="PANTHER" id="PTHR31303:SF1">
    <property type="entry name" value="CTP-DEPENDENT DIACYLGLYCEROL KINASE 1"/>
    <property type="match status" value="1"/>
</dbReference>
<evidence type="ECO:0008006" key="4">
    <source>
        <dbReference type="Google" id="ProtNLM"/>
    </source>
</evidence>
<evidence type="ECO:0000313" key="3">
    <source>
        <dbReference type="Proteomes" id="UP000178432"/>
    </source>
</evidence>
<accession>A0A1G1Y656</accession>
<feature type="transmembrane region" description="Helical" evidence="1">
    <location>
        <begin position="104"/>
        <end position="122"/>
    </location>
</feature>
<dbReference type="PANTHER" id="PTHR31303">
    <property type="entry name" value="CTP-DEPENDENT DIACYLGLYCEROL KINASE 1"/>
    <property type="match status" value="1"/>
</dbReference>